<gene>
    <name evidence="3" type="ORF">NMOB1V02_LOCUS10320</name>
</gene>
<feature type="coiled-coil region" evidence="1">
    <location>
        <begin position="546"/>
        <end position="575"/>
    </location>
</feature>
<feature type="region of interest" description="Disordered" evidence="2">
    <location>
        <begin position="155"/>
        <end position="200"/>
    </location>
</feature>
<feature type="region of interest" description="Disordered" evidence="2">
    <location>
        <begin position="216"/>
        <end position="514"/>
    </location>
</feature>
<keyword evidence="4" id="KW-1185">Reference proteome</keyword>
<protein>
    <submittedName>
        <fullName evidence="3">Uncharacterized protein</fullName>
    </submittedName>
</protein>
<evidence type="ECO:0000256" key="1">
    <source>
        <dbReference type="SAM" id="Coils"/>
    </source>
</evidence>
<feature type="compositionally biased region" description="Polar residues" evidence="2">
    <location>
        <begin position="230"/>
        <end position="245"/>
    </location>
</feature>
<feature type="compositionally biased region" description="Basic and acidic residues" evidence="2">
    <location>
        <begin position="425"/>
        <end position="438"/>
    </location>
</feature>
<feature type="compositionally biased region" description="Polar residues" evidence="2">
    <location>
        <begin position="301"/>
        <end position="317"/>
    </location>
</feature>
<evidence type="ECO:0000313" key="3">
    <source>
        <dbReference type="EMBL" id="CAD7282699.1"/>
    </source>
</evidence>
<dbReference type="Proteomes" id="UP000678499">
    <property type="component" value="Unassembled WGS sequence"/>
</dbReference>
<sequence>MDRISCVKFAGFRGGVLVLVLTAGFAAGGVLTADRTLFDPKLSQYAYRKLFLDPNPATVNFPKRSSNLLERKKIHKREAEIYEAFRPLKRYVDENLCQKKSDGLFQPPKKFLRMQISMNQKRFKTLRMKRQIMQSNSAKNQAEIIKRKYQTSSLFGGSSGKDLQRDPTCITAGRQIQFRPRKAESEGGDSGQGSSRGGVHVSVLGGKVTSVLQKIGADPKPKKPKNKPKTAQSPVTPTTEDSSPSKPEEEMAASVTKGSTQAANHAGNQDNKNSTTTAVTEGEPKVEENSNSTSNNQETTISAETAVSEEGQVQETCVTEPGNEPEEDTSVTEPDNKEEEDTSHCLGLLFVPDNKQEEEPSIKWEPQTEQEVEETTTTIKSGPETGDKADQNTITQESESKEGNDTTTADDEGQQVLDQDAQDSSESKDRTNKTRTLDEEISEVYQKVKIPTLNPEEPSSTTPAPPTIRKKKKKNKKNRKKVSKESKNKRLMETTEQESTRPEPEPELVEEKPDNYASLNVNIRKEKKSRVMASRAKSARLRQRKLQNAMLKIKAKQARQKMLEQNANRKLLRAQAAIAARLDREVQLLASLSNGREEKKIFFSG</sequence>
<proteinExistence type="predicted"/>
<organism evidence="3">
    <name type="scientific">Notodromas monacha</name>
    <dbReference type="NCBI Taxonomy" id="399045"/>
    <lineage>
        <taxon>Eukaryota</taxon>
        <taxon>Metazoa</taxon>
        <taxon>Ecdysozoa</taxon>
        <taxon>Arthropoda</taxon>
        <taxon>Crustacea</taxon>
        <taxon>Oligostraca</taxon>
        <taxon>Ostracoda</taxon>
        <taxon>Podocopa</taxon>
        <taxon>Podocopida</taxon>
        <taxon>Cypridocopina</taxon>
        <taxon>Cypridoidea</taxon>
        <taxon>Cyprididae</taxon>
        <taxon>Notodromas</taxon>
    </lineage>
</organism>
<accession>A0A7R9GIR0</accession>
<reference evidence="3" key="1">
    <citation type="submission" date="2020-11" db="EMBL/GenBank/DDBJ databases">
        <authorList>
            <person name="Tran Van P."/>
        </authorList>
    </citation>
    <scope>NUCLEOTIDE SEQUENCE</scope>
</reference>
<dbReference type="AlphaFoldDB" id="A0A7R9GIR0"/>
<name>A0A7R9GIR0_9CRUS</name>
<dbReference type="EMBL" id="CAJPEX010004192">
    <property type="protein sequence ID" value="CAG0922851.1"/>
    <property type="molecule type" value="Genomic_DNA"/>
</dbReference>
<feature type="compositionally biased region" description="Basic and acidic residues" evidence="2">
    <location>
        <begin position="483"/>
        <end position="514"/>
    </location>
</feature>
<feature type="compositionally biased region" description="Polar residues" evidence="2">
    <location>
        <begin position="256"/>
        <end position="279"/>
    </location>
</feature>
<evidence type="ECO:0000313" key="4">
    <source>
        <dbReference type="Proteomes" id="UP000678499"/>
    </source>
</evidence>
<keyword evidence="1" id="KW-0175">Coiled coil</keyword>
<dbReference type="EMBL" id="OA886229">
    <property type="protein sequence ID" value="CAD7282699.1"/>
    <property type="molecule type" value="Genomic_DNA"/>
</dbReference>
<feature type="compositionally biased region" description="Low complexity" evidence="2">
    <location>
        <begin position="289"/>
        <end position="300"/>
    </location>
</feature>
<feature type="compositionally biased region" description="Basic residues" evidence="2">
    <location>
        <begin position="468"/>
        <end position="482"/>
    </location>
</feature>
<evidence type="ECO:0000256" key="2">
    <source>
        <dbReference type="SAM" id="MobiDB-lite"/>
    </source>
</evidence>
<feature type="compositionally biased region" description="Acidic residues" evidence="2">
    <location>
        <begin position="323"/>
        <end position="341"/>
    </location>
</feature>